<dbReference type="InterPro" id="IPR012317">
    <property type="entry name" value="Poly(ADP-ribose)pol_cat_dom"/>
</dbReference>
<evidence type="ECO:0000256" key="30">
    <source>
        <dbReference type="PIRNR" id="PIRNR000489"/>
    </source>
</evidence>
<gene>
    <name evidence="38" type="ORF">NTJ_11128</name>
</gene>
<dbReference type="PROSITE" id="PS50172">
    <property type="entry name" value="BRCT"/>
    <property type="match status" value="1"/>
</dbReference>
<dbReference type="InterPro" id="IPR036957">
    <property type="entry name" value="Znf_PARP_sf"/>
</dbReference>
<dbReference type="SUPFAM" id="SSF52113">
    <property type="entry name" value="BRCT domain"/>
    <property type="match status" value="1"/>
</dbReference>
<dbReference type="Pfam" id="PF21728">
    <property type="entry name" value="PADR1_N"/>
    <property type="match status" value="1"/>
</dbReference>
<dbReference type="InterPro" id="IPR049296">
    <property type="entry name" value="PARP1-like_PADR1_N"/>
</dbReference>
<dbReference type="InterPro" id="IPR008893">
    <property type="entry name" value="WGR_domain"/>
</dbReference>
<keyword evidence="17" id="KW-0391">Immunity</keyword>
<dbReference type="PANTHER" id="PTHR10459">
    <property type="entry name" value="DNA LIGASE"/>
    <property type="match status" value="1"/>
</dbReference>
<dbReference type="Pfam" id="PF00644">
    <property type="entry name" value="PARP"/>
    <property type="match status" value="1"/>
</dbReference>
<dbReference type="Gene3D" id="3.90.228.10">
    <property type="match status" value="1"/>
</dbReference>
<dbReference type="SUPFAM" id="SSF142921">
    <property type="entry name" value="WGR domain-like"/>
    <property type="match status" value="1"/>
</dbReference>
<keyword evidence="20 30" id="KW-0238">DNA-binding</keyword>
<evidence type="ECO:0000256" key="13">
    <source>
        <dbReference type="ARBA" id="ARBA00022737"/>
    </source>
</evidence>
<dbReference type="CDD" id="cd01437">
    <property type="entry name" value="parp_like"/>
    <property type="match status" value="1"/>
</dbReference>
<evidence type="ECO:0000256" key="15">
    <source>
        <dbReference type="ARBA" id="ARBA00022771"/>
    </source>
</evidence>
<evidence type="ECO:0000259" key="34">
    <source>
        <dbReference type="PROSITE" id="PS50172"/>
    </source>
</evidence>
<keyword evidence="11" id="KW-0548">Nucleotidyltransferase</keyword>
<dbReference type="Pfam" id="PF02877">
    <property type="entry name" value="PARP_reg"/>
    <property type="match status" value="1"/>
</dbReference>
<evidence type="ECO:0000259" key="37">
    <source>
        <dbReference type="PROSITE" id="PS51977"/>
    </source>
</evidence>
<evidence type="ECO:0000256" key="11">
    <source>
        <dbReference type="ARBA" id="ARBA00022695"/>
    </source>
</evidence>
<organism evidence="38 39">
    <name type="scientific">Nesidiocoris tenuis</name>
    <dbReference type="NCBI Taxonomy" id="355587"/>
    <lineage>
        <taxon>Eukaryota</taxon>
        <taxon>Metazoa</taxon>
        <taxon>Ecdysozoa</taxon>
        <taxon>Arthropoda</taxon>
        <taxon>Hexapoda</taxon>
        <taxon>Insecta</taxon>
        <taxon>Pterygota</taxon>
        <taxon>Neoptera</taxon>
        <taxon>Paraneoptera</taxon>
        <taxon>Hemiptera</taxon>
        <taxon>Heteroptera</taxon>
        <taxon>Panheteroptera</taxon>
        <taxon>Cimicomorpha</taxon>
        <taxon>Miridae</taxon>
        <taxon>Dicyphina</taxon>
        <taxon>Nesidiocoris</taxon>
    </lineage>
</organism>
<evidence type="ECO:0000256" key="25">
    <source>
        <dbReference type="ARBA" id="ARBA00024347"/>
    </source>
</evidence>
<dbReference type="PROSITE" id="PS51059">
    <property type="entry name" value="PARP_CATALYTIC"/>
    <property type="match status" value="1"/>
</dbReference>
<comment type="catalytic activity">
    <reaction evidence="27">
        <text>L-histidyl-[protein] + NAD(+) = N(tele)-(ADP-D-ribosyl)-L-histidyl-[protein] + nicotinamide + H(+)</text>
        <dbReference type="Rhea" id="RHEA:72071"/>
        <dbReference type="Rhea" id="RHEA-COMP:9745"/>
        <dbReference type="Rhea" id="RHEA-COMP:18085"/>
        <dbReference type="ChEBI" id="CHEBI:15378"/>
        <dbReference type="ChEBI" id="CHEBI:17154"/>
        <dbReference type="ChEBI" id="CHEBI:29979"/>
        <dbReference type="ChEBI" id="CHEBI:57540"/>
        <dbReference type="ChEBI" id="CHEBI:191398"/>
    </reaction>
    <physiologicalReaction direction="left-to-right" evidence="27">
        <dbReference type="Rhea" id="RHEA:72072"/>
    </physiologicalReaction>
</comment>
<evidence type="ECO:0000256" key="18">
    <source>
        <dbReference type="ARBA" id="ARBA00023015"/>
    </source>
</evidence>
<dbReference type="Pfam" id="PF00645">
    <property type="entry name" value="zf-PARP"/>
    <property type="match status" value="2"/>
</dbReference>
<comment type="subcellular location">
    <subcellularLocation>
        <location evidence="1">Chromosome</location>
    </subcellularLocation>
    <subcellularLocation>
        <location evidence="2">Cytoplasm</location>
        <location evidence="2">Cytosol</location>
    </subcellularLocation>
    <subcellularLocation>
        <location evidence="3">Nucleus</location>
        <location evidence="3">Nucleolus</location>
    </subcellularLocation>
</comment>
<evidence type="ECO:0000256" key="32">
    <source>
        <dbReference type="SAM" id="MobiDB-lite"/>
    </source>
</evidence>
<evidence type="ECO:0000256" key="6">
    <source>
        <dbReference type="ARBA" id="ARBA00022499"/>
    </source>
</evidence>
<evidence type="ECO:0000256" key="7">
    <source>
        <dbReference type="ARBA" id="ARBA00022533"/>
    </source>
</evidence>
<dbReference type="SMART" id="SM01335">
    <property type="entry name" value="PADR1"/>
    <property type="match status" value="1"/>
</dbReference>
<dbReference type="Gene3D" id="2.20.25.630">
    <property type="match status" value="1"/>
</dbReference>
<dbReference type="Pfam" id="PF08063">
    <property type="entry name" value="Zn_ribbon_PADR1"/>
    <property type="match status" value="1"/>
</dbReference>
<evidence type="ECO:0000313" key="39">
    <source>
        <dbReference type="Proteomes" id="UP001307889"/>
    </source>
</evidence>
<proteinExistence type="inferred from homology"/>
<evidence type="ECO:0000256" key="19">
    <source>
        <dbReference type="ARBA" id="ARBA00023027"/>
    </source>
</evidence>
<dbReference type="PROSITE" id="PS52007">
    <property type="entry name" value="PADR1"/>
    <property type="match status" value="1"/>
</dbReference>
<dbReference type="InterPro" id="IPR050800">
    <property type="entry name" value="ARTD/PARP"/>
</dbReference>
<keyword evidence="13" id="KW-0677">Repeat</keyword>
<dbReference type="EC" id="2.4.2.30" evidence="30"/>
<evidence type="ECO:0000256" key="17">
    <source>
        <dbReference type="ARBA" id="ARBA00022859"/>
    </source>
</evidence>
<keyword evidence="18" id="KW-0805">Transcription regulation</keyword>
<comment type="catalytic activity">
    <reaction evidence="24">
        <text>L-aspartyl-[protein] + NAD(+) = 4-O-(ADP-D-ribosyl)-L-aspartyl-[protein] + nicotinamide</text>
        <dbReference type="Rhea" id="RHEA:54424"/>
        <dbReference type="Rhea" id="RHEA-COMP:9867"/>
        <dbReference type="Rhea" id="RHEA-COMP:13832"/>
        <dbReference type="ChEBI" id="CHEBI:17154"/>
        <dbReference type="ChEBI" id="CHEBI:29961"/>
        <dbReference type="ChEBI" id="CHEBI:57540"/>
        <dbReference type="ChEBI" id="CHEBI:138102"/>
    </reaction>
    <physiologicalReaction direction="left-to-right" evidence="24">
        <dbReference type="Rhea" id="RHEA:54425"/>
    </physiologicalReaction>
</comment>
<comment type="similarity">
    <text evidence="25">Belongs to the ARTD/PARP family.</text>
</comment>
<dbReference type="InterPro" id="IPR012982">
    <property type="entry name" value="PARP1-like_PADR1_Zn_ribbon"/>
</dbReference>
<evidence type="ECO:0000256" key="8">
    <source>
        <dbReference type="ARBA" id="ARBA00022588"/>
    </source>
</evidence>
<feature type="region of interest" description="Disordered" evidence="32">
    <location>
        <begin position="218"/>
        <end position="246"/>
    </location>
</feature>
<dbReference type="InterPro" id="IPR036616">
    <property type="entry name" value="Poly(ADP-ribose)pol_reg_dom_sf"/>
</dbReference>
<dbReference type="Gene3D" id="3.40.50.10190">
    <property type="entry name" value="BRCT domain"/>
    <property type="match status" value="1"/>
</dbReference>
<feature type="domain" description="PARP-type" evidence="33">
    <location>
        <begin position="12"/>
        <end position="94"/>
    </location>
</feature>
<evidence type="ECO:0000256" key="9">
    <source>
        <dbReference type="ARBA" id="ARBA00022676"/>
    </source>
</evidence>
<dbReference type="InterPro" id="IPR036930">
    <property type="entry name" value="WGR_dom_sf"/>
</dbReference>
<keyword evidence="19 30" id="KW-0520">NAD</keyword>
<reference evidence="38 39" key="1">
    <citation type="submission" date="2023-09" db="EMBL/GenBank/DDBJ databases">
        <title>Nesidiocoris tenuis whole genome shotgun sequence.</title>
        <authorList>
            <person name="Shibata T."/>
            <person name="Shimoda M."/>
            <person name="Kobayashi T."/>
            <person name="Uehara T."/>
        </authorList>
    </citation>
    <scope>NUCLEOTIDE SEQUENCE [LARGE SCALE GENOMIC DNA]</scope>
    <source>
        <strain evidence="38 39">Japan</strain>
    </source>
</reference>
<keyword evidence="7" id="KW-0021">Allosteric enzyme</keyword>
<dbReference type="Gene3D" id="1.20.142.10">
    <property type="entry name" value="Poly(ADP-ribose) polymerase, regulatory domain"/>
    <property type="match status" value="1"/>
</dbReference>
<evidence type="ECO:0000256" key="10">
    <source>
        <dbReference type="ARBA" id="ARBA00022679"/>
    </source>
</evidence>
<dbReference type="PROSITE" id="PS51977">
    <property type="entry name" value="WGR"/>
    <property type="match status" value="1"/>
</dbReference>
<evidence type="ECO:0000256" key="20">
    <source>
        <dbReference type="ARBA" id="ARBA00023125"/>
    </source>
</evidence>
<dbReference type="CDD" id="cd08001">
    <property type="entry name" value="WGR_PARP1_like"/>
    <property type="match status" value="1"/>
</dbReference>
<feature type="compositionally biased region" description="Basic residues" evidence="32">
    <location>
        <begin position="104"/>
        <end position="113"/>
    </location>
</feature>
<dbReference type="InterPro" id="IPR001510">
    <property type="entry name" value="Znf_PARP"/>
</dbReference>
<evidence type="ECO:0000256" key="14">
    <source>
        <dbReference type="ARBA" id="ARBA00022765"/>
    </source>
</evidence>
<evidence type="ECO:0000256" key="27">
    <source>
        <dbReference type="ARBA" id="ARBA00048241"/>
    </source>
</evidence>
<evidence type="ECO:0000256" key="24">
    <source>
        <dbReference type="ARBA" id="ARBA00024164"/>
    </source>
</evidence>
<feature type="domain" description="PARP alpha-helical" evidence="36">
    <location>
        <begin position="655"/>
        <end position="771"/>
    </location>
</feature>
<keyword evidence="4" id="KW-0158">Chromosome</keyword>
<feature type="domain" description="BRCT" evidence="34">
    <location>
        <begin position="392"/>
        <end position="484"/>
    </location>
</feature>
<evidence type="ECO:0000256" key="3">
    <source>
        <dbReference type="ARBA" id="ARBA00004604"/>
    </source>
</evidence>
<dbReference type="EMBL" id="AP028917">
    <property type="protein sequence ID" value="BES98313.1"/>
    <property type="molecule type" value="Genomic_DNA"/>
</dbReference>
<dbReference type="CDD" id="cd17747">
    <property type="entry name" value="BRCT_PARP1"/>
    <property type="match status" value="1"/>
</dbReference>
<evidence type="ECO:0000256" key="12">
    <source>
        <dbReference type="ARBA" id="ARBA00022723"/>
    </source>
</evidence>
<evidence type="ECO:0000259" key="36">
    <source>
        <dbReference type="PROSITE" id="PS51060"/>
    </source>
</evidence>
<evidence type="ECO:0000259" key="33">
    <source>
        <dbReference type="PROSITE" id="PS50064"/>
    </source>
</evidence>
<protein>
    <recommendedName>
        <fullName evidence="30 31">Poly [ADP-ribose] polymerase</fullName>
        <ecNumber evidence="30">2.4.2.30</ecNumber>
    </recommendedName>
</protein>
<dbReference type="Pfam" id="PF05406">
    <property type="entry name" value="WGR"/>
    <property type="match status" value="1"/>
</dbReference>
<accession>A0ABN7B250</accession>
<dbReference type="PROSITE" id="PS00347">
    <property type="entry name" value="ZF_PARP_1"/>
    <property type="match status" value="1"/>
</dbReference>
<dbReference type="Proteomes" id="UP001307889">
    <property type="component" value="Chromosome 9"/>
</dbReference>
<feature type="domain" description="PARP-type" evidence="33">
    <location>
        <begin position="125"/>
        <end position="214"/>
    </location>
</feature>
<evidence type="ECO:0000256" key="2">
    <source>
        <dbReference type="ARBA" id="ARBA00004514"/>
    </source>
</evidence>
<keyword evidence="8" id="KW-0399">Innate immunity</keyword>
<dbReference type="SMART" id="SM00773">
    <property type="entry name" value="WGR"/>
    <property type="match status" value="1"/>
</dbReference>
<name>A0ABN7B250_9HEMI</name>
<keyword evidence="21" id="KW-0804">Transcription</keyword>
<dbReference type="Gene3D" id="3.30.1740.10">
    <property type="entry name" value="Zinc finger, PARP-type"/>
    <property type="match status" value="2"/>
</dbReference>
<dbReference type="SUPFAM" id="SSF56399">
    <property type="entry name" value="ADP-ribosylation"/>
    <property type="match status" value="1"/>
</dbReference>
<sequence length="1009" mass="113696">MSEDESSNDLPYRAEYAKSGRSNCKGCKTSIAKDILRLAAMVQSPVYDGKVPNWYHFNCFFAKQRPKTIGDIQHFASLRYEDQEKIREKVAAGASCPEPEPKAKGKGKSKKRAAANGADSHLKDFTVEYAKSSRAACRGCELKLAKGEVRVSKKDFESENARRYGGQDRWHHVDCFVKLRGELEFYDSGDLLPGYEALKAEDQELVKKSLPKIEKTEVKVKDETDGPPPEKKVKKEDAKEDKAQGEAYRKQMKKMFQYRDSLKSLKTTELTQILKYNKQDDAVGTERKLDRVADIMTCGALKRCSVCSKGQLVFKDNGYHCTGDLSEWAKCTYFDRTPPRVKCRIPEGLLDDYDFLAKYKCQIQDRLLPPDCAPSTSVKAETSNNGESAKIDRFAPLRGMSFYIIGKTKTNRDELKSKITKMGGKLESKLTEHVAAVISTESKVEQMGDKMDEVRLLDIQVVPESFIDACQDGNAIEKIKEMSICDWGSDPKPRVDATLAKSALKSKSMFEKKSSSKVTLKVKEGSAVDPDSKLEDVAHVYKEGKTVWNAILNKADVQKNKNSFYKLQLLESDGKSSYWVFRSWGRTGTTIGGNIAKPHATLKSAKKEFAQHYYDQTGNQWEDRDNFQKLPNCYYPVEIDYGEDLISLNTESDLTSKLSKPVQELVTLLFDVNAMKKVMMEFELDLEKMPLGKLSKNQIRKAFNVLSALQQKDGDIKPAAVIEATNQFYTLIPHSFGIESPPLLNNNDIIKNKIEMLESLMEMEVAYSLLKETQGAGSEDVHPIDAHYAKLNSVIEALEKSSEEYLDIQKYVANTHAPTHSNYNLEILEVFKISRNGESKRYKPFKKMHNQKLLWHGSRLTNFAGILSQGLRIAPPEAPVTGYMFGKGVYFADMVSKSANYCMTSPANPNGLLLLCQVALGDMYERTRAEYVEKLPPGKHSVKGLGATAPDPKEYKVTSDDVVIPYGKPVAAMDRTQTSLLYNEYIVYDEAQVKAQYLVKTKFVYKHGY</sequence>
<keyword evidence="16 30" id="KW-0862">Zinc</keyword>
<comment type="catalytic activity">
    <reaction evidence="26 30">
        <text>NAD(+) + (ADP-D-ribosyl)n-acceptor = nicotinamide + (ADP-D-ribosyl)n+1-acceptor + H(+).</text>
        <dbReference type="EC" id="2.4.2.30"/>
    </reaction>
</comment>
<dbReference type="InterPro" id="IPR008288">
    <property type="entry name" value="PARP"/>
</dbReference>
<keyword evidence="6" id="KW-1017">Isopeptide bond</keyword>
<evidence type="ECO:0000256" key="21">
    <source>
        <dbReference type="ARBA" id="ARBA00023163"/>
    </source>
</evidence>
<keyword evidence="39" id="KW-1185">Reference proteome</keyword>
<feature type="domain" description="PARP catalytic" evidence="35">
    <location>
        <begin position="782"/>
        <end position="1009"/>
    </location>
</feature>
<dbReference type="SMART" id="SM01336">
    <property type="entry name" value="zf-PARP"/>
    <property type="match status" value="2"/>
</dbReference>
<evidence type="ECO:0000256" key="16">
    <source>
        <dbReference type="ARBA" id="ARBA00022833"/>
    </source>
</evidence>
<evidence type="ECO:0000256" key="23">
    <source>
        <dbReference type="ARBA" id="ARBA00024159"/>
    </source>
</evidence>
<keyword evidence="9 30" id="KW-0328">Glycosyltransferase</keyword>
<feature type="domain" description="WGR" evidence="37">
    <location>
        <begin position="537"/>
        <end position="634"/>
    </location>
</feature>
<feature type="region of interest" description="Disordered" evidence="32">
    <location>
        <begin position="90"/>
        <end position="115"/>
    </location>
</feature>
<dbReference type="Pfam" id="PF16589">
    <property type="entry name" value="BRCT_2"/>
    <property type="match status" value="1"/>
</dbReference>
<evidence type="ECO:0000256" key="22">
    <source>
        <dbReference type="ARBA" id="ARBA00023242"/>
    </source>
</evidence>
<dbReference type="PROSITE" id="PS50064">
    <property type="entry name" value="ZF_PARP_2"/>
    <property type="match status" value="2"/>
</dbReference>
<evidence type="ECO:0000256" key="1">
    <source>
        <dbReference type="ARBA" id="ARBA00004286"/>
    </source>
</evidence>
<keyword evidence="12 30" id="KW-0479">Metal-binding</keyword>
<dbReference type="InterPro" id="IPR036420">
    <property type="entry name" value="BRCT_dom_sf"/>
</dbReference>
<dbReference type="InterPro" id="IPR001357">
    <property type="entry name" value="BRCT_dom"/>
</dbReference>
<dbReference type="SUPFAM" id="SSF57716">
    <property type="entry name" value="Glucocorticoid receptor-like (DNA-binding domain)"/>
    <property type="match status" value="2"/>
</dbReference>
<dbReference type="SUPFAM" id="SSF47587">
    <property type="entry name" value="Domain of poly(ADP-ribose) polymerase"/>
    <property type="match status" value="1"/>
</dbReference>
<dbReference type="Gene3D" id="1.10.20.130">
    <property type="match status" value="1"/>
</dbReference>
<keyword evidence="22 30" id="KW-0539">Nucleus</keyword>
<evidence type="ECO:0000259" key="35">
    <source>
        <dbReference type="PROSITE" id="PS51059"/>
    </source>
</evidence>
<dbReference type="InterPro" id="IPR038650">
    <property type="entry name" value="PADR1_C_dom_sf"/>
</dbReference>
<keyword evidence="15" id="KW-0863">Zinc-finger</keyword>
<dbReference type="PANTHER" id="PTHR10459:SF112">
    <property type="entry name" value="POLY [ADP-RIBOSE] POLYMERASE 1"/>
    <property type="match status" value="1"/>
</dbReference>
<comment type="catalytic activity">
    <reaction evidence="23">
        <text>L-glutamyl-[protein] + NAD(+) = 5-O-(ADP-D-ribosyl)-L-glutamyl-[protein] + nicotinamide</text>
        <dbReference type="Rhea" id="RHEA:58224"/>
        <dbReference type="Rhea" id="RHEA-COMP:10208"/>
        <dbReference type="Rhea" id="RHEA-COMP:15089"/>
        <dbReference type="ChEBI" id="CHEBI:17154"/>
        <dbReference type="ChEBI" id="CHEBI:29973"/>
        <dbReference type="ChEBI" id="CHEBI:57540"/>
        <dbReference type="ChEBI" id="CHEBI:142540"/>
    </reaction>
    <physiologicalReaction direction="left-to-right" evidence="23">
        <dbReference type="Rhea" id="RHEA:58225"/>
    </physiologicalReaction>
</comment>
<evidence type="ECO:0000313" key="38">
    <source>
        <dbReference type="EMBL" id="BES98313.1"/>
    </source>
</evidence>
<keyword evidence="14" id="KW-0013">ADP-ribosylation</keyword>
<dbReference type="PROSITE" id="PS51060">
    <property type="entry name" value="PARP_ALPHA_HD"/>
    <property type="match status" value="1"/>
</dbReference>
<comment type="catalytic activity">
    <reaction evidence="28">
        <text>L-tyrosyl-[protein] + NAD(+) = O-(ADP-D-ribosyl)-L-tyrosyl-[protein] + nicotinamide + H(+)</text>
        <dbReference type="Rhea" id="RHEA:58236"/>
        <dbReference type="Rhea" id="RHEA-COMP:10136"/>
        <dbReference type="Rhea" id="RHEA-COMP:15092"/>
        <dbReference type="ChEBI" id="CHEBI:15378"/>
        <dbReference type="ChEBI" id="CHEBI:17154"/>
        <dbReference type="ChEBI" id="CHEBI:46858"/>
        <dbReference type="ChEBI" id="CHEBI:57540"/>
        <dbReference type="ChEBI" id="CHEBI:142557"/>
    </reaction>
    <physiologicalReaction direction="left-to-right" evidence="28">
        <dbReference type="Rhea" id="RHEA:58237"/>
    </physiologicalReaction>
</comment>
<dbReference type="SMART" id="SM00292">
    <property type="entry name" value="BRCT"/>
    <property type="match status" value="1"/>
</dbReference>
<evidence type="ECO:0000256" key="28">
    <source>
        <dbReference type="ARBA" id="ARBA00048339"/>
    </source>
</evidence>
<evidence type="ECO:0000256" key="31">
    <source>
        <dbReference type="RuleBase" id="RU362114"/>
    </source>
</evidence>
<dbReference type="InterPro" id="IPR004102">
    <property type="entry name" value="Poly(ADP-ribose)pol_reg_dom"/>
</dbReference>
<keyword evidence="5" id="KW-0963">Cytoplasm</keyword>
<evidence type="ECO:0000256" key="26">
    <source>
        <dbReference type="ARBA" id="ARBA00033987"/>
    </source>
</evidence>
<comment type="catalytic activity">
    <reaction evidence="29">
        <text>L-seryl-[protein] + NAD(+) = O-(ADP-D-ribosyl)-L-seryl-[protein] + nicotinamide + H(+)</text>
        <dbReference type="Rhea" id="RHEA:58232"/>
        <dbReference type="Rhea" id="RHEA-COMP:9863"/>
        <dbReference type="Rhea" id="RHEA-COMP:15091"/>
        <dbReference type="ChEBI" id="CHEBI:15378"/>
        <dbReference type="ChEBI" id="CHEBI:17154"/>
        <dbReference type="ChEBI" id="CHEBI:29999"/>
        <dbReference type="ChEBI" id="CHEBI:57540"/>
        <dbReference type="ChEBI" id="CHEBI:142556"/>
    </reaction>
    <physiologicalReaction direction="left-to-right" evidence="29">
        <dbReference type="Rhea" id="RHEA:58233"/>
    </physiologicalReaction>
</comment>
<keyword evidence="10 30" id="KW-0808">Transferase</keyword>
<dbReference type="PIRSF" id="PIRSF000489">
    <property type="entry name" value="NAD_ADPRT"/>
    <property type="match status" value="1"/>
</dbReference>
<evidence type="ECO:0000256" key="5">
    <source>
        <dbReference type="ARBA" id="ARBA00022490"/>
    </source>
</evidence>
<evidence type="ECO:0000256" key="4">
    <source>
        <dbReference type="ARBA" id="ARBA00022454"/>
    </source>
</evidence>
<evidence type="ECO:0000256" key="29">
    <source>
        <dbReference type="ARBA" id="ARBA00048575"/>
    </source>
</evidence>